<sequence length="166" mass="19082">MKQYILDTNFFVQAHRAHYPFDVFPSFWSKIQELAAIGRIVSVDKVKKELDHNKDKLSDWVSDNLPDSFFQPSSETIEAYSRIANWAYSKSGHYKQAALNEFLDADEADAWLVAYALTDVTNRILITHEVSQPEARSRIKIPEPCNEFGVTFKNTIAMMREIGVSF</sequence>
<dbReference type="Pfam" id="PF14367">
    <property type="entry name" value="DUF4411"/>
    <property type="match status" value="1"/>
</dbReference>
<keyword evidence="2" id="KW-1185">Reference proteome</keyword>
<organism evidence="1 2">
    <name type="scientific">Sphingobacterium zeae</name>
    <dbReference type="NCBI Taxonomy" id="1776859"/>
    <lineage>
        <taxon>Bacteria</taxon>
        <taxon>Pseudomonadati</taxon>
        <taxon>Bacteroidota</taxon>
        <taxon>Sphingobacteriia</taxon>
        <taxon>Sphingobacteriales</taxon>
        <taxon>Sphingobacteriaceae</taxon>
        <taxon>Sphingobacterium</taxon>
    </lineage>
</organism>
<dbReference type="RefSeq" id="WP_307185464.1">
    <property type="nucleotide sequence ID" value="NZ_JAUTBA010000001.1"/>
</dbReference>
<evidence type="ECO:0000313" key="2">
    <source>
        <dbReference type="Proteomes" id="UP001244640"/>
    </source>
</evidence>
<accession>A0ABU0U3Z0</accession>
<evidence type="ECO:0008006" key="3">
    <source>
        <dbReference type="Google" id="ProtNLM"/>
    </source>
</evidence>
<proteinExistence type="predicted"/>
<dbReference type="InterPro" id="IPR016541">
    <property type="entry name" value="UCP008505"/>
</dbReference>
<comment type="caution">
    <text evidence="1">The sequence shown here is derived from an EMBL/GenBank/DDBJ whole genome shotgun (WGS) entry which is preliminary data.</text>
</comment>
<dbReference type="Proteomes" id="UP001244640">
    <property type="component" value="Unassembled WGS sequence"/>
</dbReference>
<protein>
    <recommendedName>
        <fullName evidence="3">DUF4411 family protein</fullName>
    </recommendedName>
</protein>
<reference evidence="1 2" key="1">
    <citation type="submission" date="2023-07" db="EMBL/GenBank/DDBJ databases">
        <title>Functional and genomic diversity of the sorghum phyllosphere microbiome.</title>
        <authorList>
            <person name="Shade A."/>
        </authorList>
    </citation>
    <scope>NUCLEOTIDE SEQUENCE [LARGE SCALE GENOMIC DNA]</scope>
    <source>
        <strain evidence="1 2">SORGH_AS_0892</strain>
    </source>
</reference>
<name>A0ABU0U3Z0_9SPHI</name>
<evidence type="ECO:0000313" key="1">
    <source>
        <dbReference type="EMBL" id="MDQ1149673.1"/>
    </source>
</evidence>
<dbReference type="EMBL" id="JAUTBA010000001">
    <property type="protein sequence ID" value="MDQ1149673.1"/>
    <property type="molecule type" value="Genomic_DNA"/>
</dbReference>
<gene>
    <name evidence="1" type="ORF">QE382_001657</name>
</gene>
<dbReference type="PIRSF" id="PIRSF008505">
    <property type="entry name" value="UCP008505"/>
    <property type="match status" value="1"/>
</dbReference>